<evidence type="ECO:0000313" key="4">
    <source>
        <dbReference type="Proteomes" id="UP000290588"/>
    </source>
</evidence>
<dbReference type="Proteomes" id="UP000262582">
    <property type="component" value="Chromosome"/>
</dbReference>
<dbReference type="AlphaFoldDB" id="A0A347U4M6"/>
<evidence type="ECO:0000313" key="1">
    <source>
        <dbReference type="EMBL" id="AXX93804.1"/>
    </source>
</evidence>
<dbReference type="EMBL" id="NXIG01000001">
    <property type="protein sequence ID" value="RXI32998.1"/>
    <property type="molecule type" value="Genomic_DNA"/>
</dbReference>
<dbReference type="Proteomes" id="UP000290588">
    <property type="component" value="Unassembled WGS sequence"/>
</dbReference>
<evidence type="ECO:0000313" key="3">
    <source>
        <dbReference type="Proteomes" id="UP000262582"/>
    </source>
</evidence>
<dbReference type="EMBL" id="CP032097">
    <property type="protein sequence ID" value="AXX93804.1"/>
    <property type="molecule type" value="Genomic_DNA"/>
</dbReference>
<evidence type="ECO:0000313" key="2">
    <source>
        <dbReference type="EMBL" id="RXI32998.1"/>
    </source>
</evidence>
<sequence>MTILIPVDSKDRHQCIISSIEENKAWAFVTLDEGKIAKVEFFDRREDITCWIDAVVVINELEYVWPFMDEGIIALIAPTQKSIDEIVEAFLFKDLHDFTV</sequence>
<reference evidence="2 4" key="1">
    <citation type="submission" date="2017-09" db="EMBL/GenBank/DDBJ databases">
        <title>Genomics of the genus Arcobacter.</title>
        <authorList>
            <person name="Perez-Cataluna A."/>
            <person name="Figueras M.J."/>
            <person name="Salas-Masso N."/>
        </authorList>
    </citation>
    <scope>NUCLEOTIDE SEQUENCE [LARGE SCALE GENOMIC DNA]</scope>
    <source>
        <strain evidence="2 4">CECT 7837</strain>
    </source>
</reference>
<dbReference type="KEGG" id="aell:AELL_0097"/>
<proteinExistence type="predicted"/>
<organism evidence="2 4">
    <name type="scientific">Arcobacter ellisii</name>
    <dbReference type="NCBI Taxonomy" id="913109"/>
    <lineage>
        <taxon>Bacteria</taxon>
        <taxon>Pseudomonadati</taxon>
        <taxon>Campylobacterota</taxon>
        <taxon>Epsilonproteobacteria</taxon>
        <taxon>Campylobacterales</taxon>
        <taxon>Arcobacteraceae</taxon>
        <taxon>Arcobacter</taxon>
    </lineage>
</organism>
<protein>
    <recommendedName>
        <fullName evidence="5">DUF2750 domain-containing protein</fullName>
    </recommendedName>
</protein>
<reference evidence="1 3" key="2">
    <citation type="submission" date="2018-08" db="EMBL/GenBank/DDBJ databases">
        <title>Complete genome of the Arcobacter ellisii type strain LMG 26155.</title>
        <authorList>
            <person name="Miller W.G."/>
            <person name="Yee E."/>
            <person name="Bono J.L."/>
        </authorList>
    </citation>
    <scope>NUCLEOTIDE SEQUENCE [LARGE SCALE GENOMIC DNA]</scope>
    <source>
        <strain evidence="1 3">LMG 26155</strain>
    </source>
</reference>
<keyword evidence="3" id="KW-1185">Reference proteome</keyword>
<dbReference type="OrthoDB" id="5372974at2"/>
<name>A0A347U4M6_9BACT</name>
<evidence type="ECO:0008006" key="5">
    <source>
        <dbReference type="Google" id="ProtNLM"/>
    </source>
</evidence>
<accession>A0A347U4M6</accession>
<dbReference type="RefSeq" id="WP_118916056.1">
    <property type="nucleotide sequence ID" value="NZ_CP032097.1"/>
</dbReference>
<gene>
    <name evidence="1" type="ORF">AELL_0097</name>
    <name evidence="2" type="ORF">CP962_00915</name>
</gene>